<accession>A0ABW3CWX2</accession>
<dbReference type="SUPFAM" id="SSF55729">
    <property type="entry name" value="Acyl-CoA N-acyltransferases (Nat)"/>
    <property type="match status" value="1"/>
</dbReference>
<gene>
    <name evidence="2" type="ORF">ACFQ1M_08590</name>
</gene>
<evidence type="ECO:0000313" key="2">
    <source>
        <dbReference type="EMBL" id="MFD0862266.1"/>
    </source>
</evidence>
<comment type="caution">
    <text evidence="2">The sequence shown here is derived from an EMBL/GenBank/DDBJ whole genome shotgun (WGS) entry which is preliminary data.</text>
</comment>
<dbReference type="InterPro" id="IPR000182">
    <property type="entry name" value="GNAT_dom"/>
</dbReference>
<sequence length="189" mass="22067">MTTLENDIVLLKPLTPEHFDVLLPISKQLDVYRYSPSDISTDKKLKVYLQAAIDLRSEGRAIPFLVHDKRTSEVAGCTRFGHIDHKNKVIHIGWTWIAPKFQGTGLNTNMKFLMLYYAFEELMMEKVEFRIDERNTRSRKAVEKLGAKLEGVLRKSVVVKDGFRRNTCCYGMLREEWPRIKQKLMYQIA</sequence>
<evidence type="ECO:0000259" key="1">
    <source>
        <dbReference type="PROSITE" id="PS51186"/>
    </source>
</evidence>
<dbReference type="Pfam" id="PF13302">
    <property type="entry name" value="Acetyltransf_3"/>
    <property type="match status" value="1"/>
</dbReference>
<organism evidence="2 3">
    <name type="scientific">Sungkyunkwania multivorans</name>
    <dbReference type="NCBI Taxonomy" id="1173618"/>
    <lineage>
        <taxon>Bacteria</taxon>
        <taxon>Pseudomonadati</taxon>
        <taxon>Bacteroidota</taxon>
        <taxon>Flavobacteriia</taxon>
        <taxon>Flavobacteriales</taxon>
        <taxon>Flavobacteriaceae</taxon>
        <taxon>Sungkyunkwania</taxon>
    </lineage>
</organism>
<dbReference type="EMBL" id="JBHTJH010000004">
    <property type="protein sequence ID" value="MFD0862266.1"/>
    <property type="molecule type" value="Genomic_DNA"/>
</dbReference>
<protein>
    <submittedName>
        <fullName evidence="2">GNAT family N-acetyltransferase</fullName>
        <ecNumber evidence="2">2.3.-.-</ecNumber>
    </submittedName>
</protein>
<feature type="domain" description="N-acetyltransferase" evidence="1">
    <location>
        <begin position="9"/>
        <end position="175"/>
    </location>
</feature>
<dbReference type="GO" id="GO:0016746">
    <property type="term" value="F:acyltransferase activity"/>
    <property type="evidence" value="ECO:0007669"/>
    <property type="project" value="UniProtKB-KW"/>
</dbReference>
<keyword evidence="3" id="KW-1185">Reference proteome</keyword>
<dbReference type="PROSITE" id="PS51186">
    <property type="entry name" value="GNAT"/>
    <property type="match status" value="1"/>
</dbReference>
<evidence type="ECO:0000313" key="3">
    <source>
        <dbReference type="Proteomes" id="UP001596978"/>
    </source>
</evidence>
<keyword evidence="2" id="KW-0808">Transferase</keyword>
<dbReference type="EC" id="2.3.-.-" evidence="2"/>
<dbReference type="InterPro" id="IPR016181">
    <property type="entry name" value="Acyl_CoA_acyltransferase"/>
</dbReference>
<dbReference type="Proteomes" id="UP001596978">
    <property type="component" value="Unassembled WGS sequence"/>
</dbReference>
<dbReference type="Gene3D" id="3.40.630.30">
    <property type="match status" value="1"/>
</dbReference>
<proteinExistence type="predicted"/>
<dbReference type="PANTHER" id="PTHR43610:SF1">
    <property type="entry name" value="N-ACETYLTRANSFERASE DOMAIN-CONTAINING PROTEIN"/>
    <property type="match status" value="1"/>
</dbReference>
<reference evidence="3" key="1">
    <citation type="journal article" date="2019" name="Int. J. Syst. Evol. Microbiol.">
        <title>The Global Catalogue of Microorganisms (GCM) 10K type strain sequencing project: providing services to taxonomists for standard genome sequencing and annotation.</title>
        <authorList>
            <consortium name="The Broad Institute Genomics Platform"/>
            <consortium name="The Broad Institute Genome Sequencing Center for Infectious Disease"/>
            <person name="Wu L."/>
            <person name="Ma J."/>
        </authorList>
    </citation>
    <scope>NUCLEOTIDE SEQUENCE [LARGE SCALE GENOMIC DNA]</scope>
    <source>
        <strain evidence="3">CCUG 62952</strain>
    </source>
</reference>
<dbReference type="RefSeq" id="WP_386406854.1">
    <property type="nucleotide sequence ID" value="NZ_JBHTJH010000004.1"/>
</dbReference>
<name>A0ABW3CWX2_9FLAO</name>
<keyword evidence="2" id="KW-0012">Acyltransferase</keyword>
<dbReference type="PANTHER" id="PTHR43610">
    <property type="entry name" value="BLL6696 PROTEIN"/>
    <property type="match status" value="1"/>
</dbReference>